<protein>
    <submittedName>
        <fullName evidence="2">Uncharacterized protein</fullName>
    </submittedName>
</protein>
<evidence type="ECO:0000313" key="3">
    <source>
        <dbReference type="Proteomes" id="UP001303647"/>
    </source>
</evidence>
<reference evidence="2" key="2">
    <citation type="submission" date="2023-05" db="EMBL/GenBank/DDBJ databases">
        <authorList>
            <consortium name="Lawrence Berkeley National Laboratory"/>
            <person name="Steindorff A."/>
            <person name="Hensen N."/>
            <person name="Bonometti L."/>
            <person name="Westerberg I."/>
            <person name="Brannstrom I.O."/>
            <person name="Guillou S."/>
            <person name="Cros-Aarteil S."/>
            <person name="Calhoun S."/>
            <person name="Haridas S."/>
            <person name="Kuo A."/>
            <person name="Mondo S."/>
            <person name="Pangilinan J."/>
            <person name="Riley R."/>
            <person name="Labutti K."/>
            <person name="Andreopoulos B."/>
            <person name="Lipzen A."/>
            <person name="Chen C."/>
            <person name="Yanf M."/>
            <person name="Daum C."/>
            <person name="Ng V."/>
            <person name="Clum A."/>
            <person name="Ohm R."/>
            <person name="Martin F."/>
            <person name="Silar P."/>
            <person name="Natvig D."/>
            <person name="Lalanne C."/>
            <person name="Gautier V."/>
            <person name="Ament-Velasquez S.L."/>
            <person name="Kruys A."/>
            <person name="Hutchinson M.I."/>
            <person name="Powell A.J."/>
            <person name="Barry K."/>
            <person name="Miller A.N."/>
            <person name="Grigoriev I.V."/>
            <person name="Debuchy R."/>
            <person name="Gladieux P."/>
            <person name="Thoren M.H."/>
            <person name="Johannesson H."/>
        </authorList>
    </citation>
    <scope>NUCLEOTIDE SEQUENCE</scope>
    <source>
        <strain evidence="2">CBS 359.72</strain>
    </source>
</reference>
<reference evidence="2" key="1">
    <citation type="journal article" date="2023" name="Mol. Phylogenet. Evol.">
        <title>Genome-scale phylogeny and comparative genomics of the fungal order Sordariales.</title>
        <authorList>
            <person name="Hensen N."/>
            <person name="Bonometti L."/>
            <person name="Westerberg I."/>
            <person name="Brannstrom I.O."/>
            <person name="Guillou S."/>
            <person name="Cros-Aarteil S."/>
            <person name="Calhoun S."/>
            <person name="Haridas S."/>
            <person name="Kuo A."/>
            <person name="Mondo S."/>
            <person name="Pangilinan J."/>
            <person name="Riley R."/>
            <person name="LaButti K."/>
            <person name="Andreopoulos B."/>
            <person name="Lipzen A."/>
            <person name="Chen C."/>
            <person name="Yan M."/>
            <person name="Daum C."/>
            <person name="Ng V."/>
            <person name="Clum A."/>
            <person name="Steindorff A."/>
            <person name="Ohm R.A."/>
            <person name="Martin F."/>
            <person name="Silar P."/>
            <person name="Natvig D.O."/>
            <person name="Lalanne C."/>
            <person name="Gautier V."/>
            <person name="Ament-Velasquez S.L."/>
            <person name="Kruys A."/>
            <person name="Hutchinson M.I."/>
            <person name="Powell A.J."/>
            <person name="Barry K."/>
            <person name="Miller A.N."/>
            <person name="Grigoriev I.V."/>
            <person name="Debuchy R."/>
            <person name="Gladieux P."/>
            <person name="Hiltunen Thoren M."/>
            <person name="Johannesson H."/>
        </authorList>
    </citation>
    <scope>NUCLEOTIDE SEQUENCE</scope>
    <source>
        <strain evidence="2">CBS 359.72</strain>
    </source>
</reference>
<dbReference type="AlphaFoldDB" id="A0AAN7CVX7"/>
<accession>A0AAN7CVX7</accession>
<organism evidence="2 3">
    <name type="scientific">Corynascus novoguineensis</name>
    <dbReference type="NCBI Taxonomy" id="1126955"/>
    <lineage>
        <taxon>Eukaryota</taxon>
        <taxon>Fungi</taxon>
        <taxon>Dikarya</taxon>
        <taxon>Ascomycota</taxon>
        <taxon>Pezizomycotina</taxon>
        <taxon>Sordariomycetes</taxon>
        <taxon>Sordariomycetidae</taxon>
        <taxon>Sordariales</taxon>
        <taxon>Chaetomiaceae</taxon>
        <taxon>Corynascus</taxon>
    </lineage>
</organism>
<evidence type="ECO:0000313" key="2">
    <source>
        <dbReference type="EMBL" id="KAK4248172.1"/>
    </source>
</evidence>
<sequence length="273" mass="30630">MGNKHAPGATPADPTRPSIANLPYELQVAIFEAAAERQIFFVDIANDVLSFSGPSGKAVGLACQLSREIYLKGKVLKKFGSNAHWLDPERDIFYLRRDDPVPRANRPTDFEYTRLKGDSFDERVVHNVAVDLGYLGEHPRHDAVVRIWNLFPSLRTLHILAPKGPPHTPPLLATPETLVLSDIPSNQVVAAPHQDRELWLAVRYQVKKVCARILTTENGWHGRYYPEVVGHLTSLRVEQPKSEPESEPGHPLMPAGTQMETQDELQMQTIQET</sequence>
<feature type="compositionally biased region" description="Basic and acidic residues" evidence="1">
    <location>
        <begin position="238"/>
        <end position="248"/>
    </location>
</feature>
<name>A0AAN7CVX7_9PEZI</name>
<gene>
    <name evidence="2" type="ORF">C7999DRAFT_13864</name>
</gene>
<keyword evidence="3" id="KW-1185">Reference proteome</keyword>
<comment type="caution">
    <text evidence="2">The sequence shown here is derived from an EMBL/GenBank/DDBJ whole genome shotgun (WGS) entry which is preliminary data.</text>
</comment>
<feature type="region of interest" description="Disordered" evidence="1">
    <location>
        <begin position="238"/>
        <end position="273"/>
    </location>
</feature>
<evidence type="ECO:0000256" key="1">
    <source>
        <dbReference type="SAM" id="MobiDB-lite"/>
    </source>
</evidence>
<feature type="compositionally biased region" description="Polar residues" evidence="1">
    <location>
        <begin position="258"/>
        <end position="273"/>
    </location>
</feature>
<proteinExistence type="predicted"/>
<dbReference type="Proteomes" id="UP001303647">
    <property type="component" value="Unassembled WGS sequence"/>
</dbReference>
<dbReference type="EMBL" id="MU857641">
    <property type="protein sequence ID" value="KAK4248172.1"/>
    <property type="molecule type" value="Genomic_DNA"/>
</dbReference>